<reference evidence="1 2" key="1">
    <citation type="submission" date="2014-04" db="EMBL/GenBank/DDBJ databases">
        <authorList>
            <consortium name="DOE Joint Genome Institute"/>
            <person name="Kuo A."/>
            <person name="Kohler A."/>
            <person name="Costa M.D."/>
            <person name="Nagy L.G."/>
            <person name="Floudas D."/>
            <person name="Copeland A."/>
            <person name="Barry K.W."/>
            <person name="Cichocki N."/>
            <person name="Veneault-Fourrey C."/>
            <person name="LaButti K."/>
            <person name="Lindquist E.A."/>
            <person name="Lipzen A."/>
            <person name="Lundell T."/>
            <person name="Morin E."/>
            <person name="Murat C."/>
            <person name="Sun H."/>
            <person name="Tunlid A."/>
            <person name="Henrissat B."/>
            <person name="Grigoriev I.V."/>
            <person name="Hibbett D.S."/>
            <person name="Martin F."/>
            <person name="Nordberg H.P."/>
            <person name="Cantor M.N."/>
            <person name="Hua S.X."/>
        </authorList>
    </citation>
    <scope>NUCLEOTIDE SEQUENCE [LARGE SCALE GENOMIC DNA]</scope>
    <source>
        <strain evidence="1 2">441</strain>
    </source>
</reference>
<dbReference type="OrthoDB" id="3259770at2759"/>
<gene>
    <name evidence="1" type="ORF">PISMIDRAFT_49274</name>
</gene>
<dbReference type="HOGENOM" id="CLU_155624_0_0_1"/>
<protein>
    <submittedName>
        <fullName evidence="1">Unplaced genomic scaffold scaffold_521, whole genome shotgun sequence</fullName>
    </submittedName>
</protein>
<feature type="non-terminal residue" evidence="1">
    <location>
        <position position="1"/>
    </location>
</feature>
<dbReference type="EMBL" id="KN834205">
    <property type="protein sequence ID" value="KIK11489.1"/>
    <property type="molecule type" value="Genomic_DNA"/>
</dbReference>
<name>A0A0C9YC88_9AGAM</name>
<dbReference type="Proteomes" id="UP000054018">
    <property type="component" value="Unassembled WGS sequence"/>
</dbReference>
<keyword evidence="2" id="KW-1185">Reference proteome</keyword>
<organism evidence="1 2">
    <name type="scientific">Pisolithus microcarpus 441</name>
    <dbReference type="NCBI Taxonomy" id="765257"/>
    <lineage>
        <taxon>Eukaryota</taxon>
        <taxon>Fungi</taxon>
        <taxon>Dikarya</taxon>
        <taxon>Basidiomycota</taxon>
        <taxon>Agaricomycotina</taxon>
        <taxon>Agaricomycetes</taxon>
        <taxon>Agaricomycetidae</taxon>
        <taxon>Boletales</taxon>
        <taxon>Sclerodermatineae</taxon>
        <taxon>Pisolithaceae</taxon>
        <taxon>Pisolithus</taxon>
    </lineage>
</organism>
<feature type="non-terminal residue" evidence="1">
    <location>
        <position position="65"/>
    </location>
</feature>
<evidence type="ECO:0000313" key="2">
    <source>
        <dbReference type="Proteomes" id="UP000054018"/>
    </source>
</evidence>
<evidence type="ECO:0000313" key="1">
    <source>
        <dbReference type="EMBL" id="KIK11489.1"/>
    </source>
</evidence>
<proteinExistence type="predicted"/>
<sequence length="65" mass="7368">IVKAWQNYFMALRAKLEAACGCISHTADIWSDHNRHPFLAMTAHWIAEEAGTGFLRLRSALLAFH</sequence>
<accession>A0A0C9YC88</accession>
<dbReference type="AlphaFoldDB" id="A0A0C9YC88"/>
<reference evidence="2" key="2">
    <citation type="submission" date="2015-01" db="EMBL/GenBank/DDBJ databases">
        <title>Evolutionary Origins and Diversification of the Mycorrhizal Mutualists.</title>
        <authorList>
            <consortium name="DOE Joint Genome Institute"/>
            <consortium name="Mycorrhizal Genomics Consortium"/>
            <person name="Kohler A."/>
            <person name="Kuo A."/>
            <person name="Nagy L.G."/>
            <person name="Floudas D."/>
            <person name="Copeland A."/>
            <person name="Barry K.W."/>
            <person name="Cichocki N."/>
            <person name="Veneault-Fourrey C."/>
            <person name="LaButti K."/>
            <person name="Lindquist E.A."/>
            <person name="Lipzen A."/>
            <person name="Lundell T."/>
            <person name="Morin E."/>
            <person name="Murat C."/>
            <person name="Riley R."/>
            <person name="Ohm R."/>
            <person name="Sun H."/>
            <person name="Tunlid A."/>
            <person name="Henrissat B."/>
            <person name="Grigoriev I.V."/>
            <person name="Hibbett D.S."/>
            <person name="Martin F."/>
        </authorList>
    </citation>
    <scope>NUCLEOTIDE SEQUENCE [LARGE SCALE GENOMIC DNA]</scope>
    <source>
        <strain evidence="2">441</strain>
    </source>
</reference>